<comment type="caution">
    <text evidence="1">The sequence shown here is derived from an EMBL/GenBank/DDBJ whole genome shotgun (WGS) entry which is preliminary data.</text>
</comment>
<dbReference type="Proteomes" id="UP000265520">
    <property type="component" value="Unassembled WGS sequence"/>
</dbReference>
<evidence type="ECO:0000313" key="1">
    <source>
        <dbReference type="EMBL" id="MCI86679.1"/>
    </source>
</evidence>
<name>A0A392VH68_9FABA</name>
<organism evidence="1 2">
    <name type="scientific">Trifolium medium</name>
    <dbReference type="NCBI Taxonomy" id="97028"/>
    <lineage>
        <taxon>Eukaryota</taxon>
        <taxon>Viridiplantae</taxon>
        <taxon>Streptophyta</taxon>
        <taxon>Embryophyta</taxon>
        <taxon>Tracheophyta</taxon>
        <taxon>Spermatophyta</taxon>
        <taxon>Magnoliopsida</taxon>
        <taxon>eudicotyledons</taxon>
        <taxon>Gunneridae</taxon>
        <taxon>Pentapetalae</taxon>
        <taxon>rosids</taxon>
        <taxon>fabids</taxon>
        <taxon>Fabales</taxon>
        <taxon>Fabaceae</taxon>
        <taxon>Papilionoideae</taxon>
        <taxon>50 kb inversion clade</taxon>
        <taxon>NPAAA clade</taxon>
        <taxon>Hologalegina</taxon>
        <taxon>IRL clade</taxon>
        <taxon>Trifolieae</taxon>
        <taxon>Trifolium</taxon>
    </lineage>
</organism>
<keyword evidence="2" id="KW-1185">Reference proteome</keyword>
<proteinExistence type="predicted"/>
<protein>
    <submittedName>
        <fullName evidence="1">Uncharacterized protein</fullName>
    </submittedName>
</protein>
<sequence length="19" mass="2026">MVELVEVKGVGGSEFKSCQ</sequence>
<feature type="non-terminal residue" evidence="1">
    <location>
        <position position="19"/>
    </location>
</feature>
<dbReference type="AlphaFoldDB" id="A0A392VH68"/>
<dbReference type="EMBL" id="LXQA011147097">
    <property type="protein sequence ID" value="MCI86679.1"/>
    <property type="molecule type" value="Genomic_DNA"/>
</dbReference>
<reference evidence="1 2" key="1">
    <citation type="journal article" date="2018" name="Front. Plant Sci.">
        <title>Red Clover (Trifolium pratense) and Zigzag Clover (T. medium) - A Picture of Genomic Similarities and Differences.</title>
        <authorList>
            <person name="Dluhosova J."/>
            <person name="Istvanek J."/>
            <person name="Nedelnik J."/>
            <person name="Repkova J."/>
        </authorList>
    </citation>
    <scope>NUCLEOTIDE SEQUENCE [LARGE SCALE GENOMIC DNA]</scope>
    <source>
        <strain evidence="2">cv. 10/8</strain>
        <tissue evidence="1">Leaf</tissue>
    </source>
</reference>
<accession>A0A392VH68</accession>
<evidence type="ECO:0000313" key="2">
    <source>
        <dbReference type="Proteomes" id="UP000265520"/>
    </source>
</evidence>